<dbReference type="AlphaFoldDB" id="A0A7X6KWA3"/>
<dbReference type="Proteomes" id="UP000581206">
    <property type="component" value="Unassembled WGS sequence"/>
</dbReference>
<dbReference type="EMBL" id="JAAXOX010000005">
    <property type="protein sequence ID" value="NKY23325.1"/>
    <property type="molecule type" value="Genomic_DNA"/>
</dbReference>
<keyword evidence="2" id="KW-1185">Reference proteome</keyword>
<accession>A0A7X6KWA3</accession>
<evidence type="ECO:0000313" key="1">
    <source>
        <dbReference type="EMBL" id="NKY23325.1"/>
    </source>
</evidence>
<protein>
    <submittedName>
        <fullName evidence="1">Saccharopine dehydrogenase</fullName>
    </submittedName>
</protein>
<dbReference type="Gene3D" id="3.40.50.720">
    <property type="entry name" value="NAD(P)-binding Rossmann-like Domain"/>
    <property type="match status" value="1"/>
</dbReference>
<dbReference type="InterPro" id="IPR036291">
    <property type="entry name" value="NAD(P)-bd_dom_sf"/>
</dbReference>
<evidence type="ECO:0000313" key="2">
    <source>
        <dbReference type="Proteomes" id="UP000581206"/>
    </source>
</evidence>
<comment type="caution">
    <text evidence="1">The sequence shown here is derived from an EMBL/GenBank/DDBJ whole genome shotgun (WGS) entry which is preliminary data.</text>
</comment>
<proteinExistence type="predicted"/>
<dbReference type="SUPFAM" id="SSF51735">
    <property type="entry name" value="NAD(P)-binding Rossmann-fold domains"/>
    <property type="match status" value="1"/>
</dbReference>
<reference evidence="1 2" key="1">
    <citation type="submission" date="2020-04" db="EMBL/GenBank/DDBJ databases">
        <title>MicrobeNet Type strains.</title>
        <authorList>
            <person name="Nicholson A.C."/>
        </authorList>
    </citation>
    <scope>NUCLEOTIDE SEQUENCE [LARGE SCALE GENOMIC DNA]</scope>
    <source>
        <strain evidence="1 2">ATCC BAA-788</strain>
    </source>
</reference>
<name>A0A7X6KWA3_9CELL</name>
<gene>
    <name evidence="1" type="ORF">HGA03_11695</name>
</gene>
<organism evidence="1 2">
    <name type="scientific">Cellulomonas denverensis</name>
    <dbReference type="NCBI Taxonomy" id="264297"/>
    <lineage>
        <taxon>Bacteria</taxon>
        <taxon>Bacillati</taxon>
        <taxon>Actinomycetota</taxon>
        <taxon>Actinomycetes</taxon>
        <taxon>Micrococcales</taxon>
        <taxon>Cellulomonadaceae</taxon>
        <taxon>Cellulomonas</taxon>
    </lineage>
</organism>
<sequence length="303" mass="32265">MLILGGYGAVGRRLGTVLRTRGHLIRTAGRDAARADLPLDVTNPAALRAAARDADVVVNATGLEDPALIAAIAEHTPVVELSADTGYLAALAGLEPAAPVLLSVGIAPGLTNLMTHAVAARYPGTGALDIAIVFGTGEEHGAAASAWTYRLLGRDFTDPDGTPVRNLTVAGRFDLDGRTRRLYRADFCDQHTETRLLGRPVRTWFGMDTGWATTSLALLARVPALVRLMPAHPRFPGSDRWLLQVRDADGPRVTMTGHGQSDATADAAARAIELAPRLSAGVHHLPEVTTLDEFAVPHRTRWH</sequence>